<proteinExistence type="predicted"/>
<name>A0AAV4FYC2_9GAST</name>
<protein>
    <submittedName>
        <fullName evidence="1">Uncharacterized protein</fullName>
    </submittedName>
</protein>
<gene>
    <name evidence="1" type="ORF">ElyMa_003982100</name>
</gene>
<dbReference type="AlphaFoldDB" id="A0AAV4FYC2"/>
<reference evidence="1 2" key="1">
    <citation type="journal article" date="2021" name="Elife">
        <title>Chloroplast acquisition without the gene transfer in kleptoplastic sea slugs, Plakobranchus ocellatus.</title>
        <authorList>
            <person name="Maeda T."/>
            <person name="Takahashi S."/>
            <person name="Yoshida T."/>
            <person name="Shimamura S."/>
            <person name="Takaki Y."/>
            <person name="Nagai Y."/>
            <person name="Toyoda A."/>
            <person name="Suzuki Y."/>
            <person name="Arimoto A."/>
            <person name="Ishii H."/>
            <person name="Satoh N."/>
            <person name="Nishiyama T."/>
            <person name="Hasebe M."/>
            <person name="Maruyama T."/>
            <person name="Minagawa J."/>
            <person name="Obokata J."/>
            <person name="Shigenobu S."/>
        </authorList>
    </citation>
    <scope>NUCLEOTIDE SEQUENCE [LARGE SCALE GENOMIC DNA]</scope>
</reference>
<evidence type="ECO:0000313" key="2">
    <source>
        <dbReference type="Proteomes" id="UP000762676"/>
    </source>
</evidence>
<evidence type="ECO:0000313" key="1">
    <source>
        <dbReference type="EMBL" id="GFR77951.1"/>
    </source>
</evidence>
<dbReference type="EMBL" id="BMAT01008104">
    <property type="protein sequence ID" value="GFR77951.1"/>
    <property type="molecule type" value="Genomic_DNA"/>
</dbReference>
<sequence>MIALMRGNGRACRLASLDLGLDLVMNAGIDLGCTGSPLPDCSSIRVKRLLSGLSSQCDCPGGRVGWGGVGMWRLARTSKMESLSNNAARFGNTGA</sequence>
<accession>A0AAV4FYC2</accession>
<organism evidence="1 2">
    <name type="scientific">Elysia marginata</name>
    <dbReference type="NCBI Taxonomy" id="1093978"/>
    <lineage>
        <taxon>Eukaryota</taxon>
        <taxon>Metazoa</taxon>
        <taxon>Spiralia</taxon>
        <taxon>Lophotrochozoa</taxon>
        <taxon>Mollusca</taxon>
        <taxon>Gastropoda</taxon>
        <taxon>Heterobranchia</taxon>
        <taxon>Euthyneura</taxon>
        <taxon>Panpulmonata</taxon>
        <taxon>Sacoglossa</taxon>
        <taxon>Placobranchoidea</taxon>
        <taxon>Plakobranchidae</taxon>
        <taxon>Elysia</taxon>
    </lineage>
</organism>
<keyword evidence="2" id="KW-1185">Reference proteome</keyword>
<dbReference type="Proteomes" id="UP000762676">
    <property type="component" value="Unassembled WGS sequence"/>
</dbReference>
<comment type="caution">
    <text evidence="1">The sequence shown here is derived from an EMBL/GenBank/DDBJ whole genome shotgun (WGS) entry which is preliminary data.</text>
</comment>